<organism evidence="2 3">
    <name type="scientific">Oryzomicrobium terrae</name>
    <dbReference type="NCBI Taxonomy" id="1735038"/>
    <lineage>
        <taxon>Bacteria</taxon>
        <taxon>Pseudomonadati</taxon>
        <taxon>Pseudomonadota</taxon>
        <taxon>Betaproteobacteria</taxon>
        <taxon>Rhodocyclales</taxon>
        <taxon>Rhodocyclaceae</taxon>
        <taxon>Oryzomicrobium</taxon>
    </lineage>
</organism>
<dbReference type="InterPro" id="IPR001173">
    <property type="entry name" value="Glyco_trans_2-like"/>
</dbReference>
<dbReference type="GO" id="GO:0016758">
    <property type="term" value="F:hexosyltransferase activity"/>
    <property type="evidence" value="ECO:0007669"/>
    <property type="project" value="UniProtKB-ARBA"/>
</dbReference>
<evidence type="ECO:0000313" key="2">
    <source>
        <dbReference type="EMBL" id="QEL66031.1"/>
    </source>
</evidence>
<dbReference type="Gene3D" id="3.90.550.10">
    <property type="entry name" value="Spore Coat Polysaccharide Biosynthesis Protein SpsA, Chain A"/>
    <property type="match status" value="1"/>
</dbReference>
<dbReference type="RefSeq" id="WP_149426033.1">
    <property type="nucleotide sequence ID" value="NZ_CP022579.1"/>
</dbReference>
<accession>A0A5C1EAM5</accession>
<dbReference type="SUPFAM" id="SSF53448">
    <property type="entry name" value="Nucleotide-diphospho-sugar transferases"/>
    <property type="match status" value="1"/>
</dbReference>
<dbReference type="CDD" id="cd00761">
    <property type="entry name" value="Glyco_tranf_GTA_type"/>
    <property type="match status" value="1"/>
</dbReference>
<proteinExistence type="predicted"/>
<dbReference type="Proteomes" id="UP000323671">
    <property type="component" value="Chromosome"/>
</dbReference>
<dbReference type="InterPro" id="IPR029044">
    <property type="entry name" value="Nucleotide-diphossugar_trans"/>
</dbReference>
<dbReference type="AlphaFoldDB" id="A0A5C1EAM5"/>
<sequence>MRSLSVIIPFHDRLDLLCRAVESIQLCWQQCPGVDFEVVIANDGDHSQGAIADALQDFDLLIKVVKNFGQRGPGGARNAAIEQSAGEFLAFLDADDFWLPEKILKQMEAAKAGATFIVTGYSFEGRSNEVFPPASIDAASDILVKRGIGTSTVLLARALVEVERFANLRYAQDIDFWFRLAKSELFKYKAIHEVLCVYYPSGSTKNKFTQLKFFGIVVERSGLPLWMRMKAYVSYILNGVYNHYIK</sequence>
<dbReference type="PANTHER" id="PTHR22916">
    <property type="entry name" value="GLYCOSYLTRANSFERASE"/>
    <property type="match status" value="1"/>
</dbReference>
<dbReference type="EMBL" id="CP022579">
    <property type="protein sequence ID" value="QEL66031.1"/>
    <property type="molecule type" value="Genomic_DNA"/>
</dbReference>
<reference evidence="2 3" key="1">
    <citation type="submission" date="2017-07" db="EMBL/GenBank/DDBJ databases">
        <title>Complete genome sequence of Oryzomicrobium terrae TPP412.</title>
        <authorList>
            <person name="Chiu L.-W."/>
            <person name="Lo K.-J."/>
            <person name="Tsai Y.-M."/>
            <person name="Lin S.-S."/>
            <person name="Kuo C.-H."/>
            <person name="Liu C.-T."/>
        </authorList>
    </citation>
    <scope>NUCLEOTIDE SEQUENCE [LARGE SCALE GENOMIC DNA]</scope>
    <source>
        <strain evidence="2 3">TPP412</strain>
    </source>
</reference>
<dbReference type="PANTHER" id="PTHR22916:SF3">
    <property type="entry name" value="UDP-GLCNAC:BETAGAL BETA-1,3-N-ACETYLGLUCOSAMINYLTRANSFERASE-LIKE PROTEIN 1"/>
    <property type="match status" value="1"/>
</dbReference>
<name>A0A5C1EAM5_9RHOO</name>
<evidence type="ECO:0000313" key="3">
    <source>
        <dbReference type="Proteomes" id="UP000323671"/>
    </source>
</evidence>
<dbReference type="Pfam" id="PF00535">
    <property type="entry name" value="Glycos_transf_2"/>
    <property type="match status" value="1"/>
</dbReference>
<feature type="domain" description="Glycosyltransferase 2-like" evidence="1">
    <location>
        <begin position="5"/>
        <end position="125"/>
    </location>
</feature>
<protein>
    <recommendedName>
        <fullName evidence="1">Glycosyltransferase 2-like domain-containing protein</fullName>
    </recommendedName>
</protein>
<gene>
    <name evidence="2" type="ORF">OTERR_25550</name>
</gene>
<keyword evidence="3" id="KW-1185">Reference proteome</keyword>
<evidence type="ECO:0000259" key="1">
    <source>
        <dbReference type="Pfam" id="PF00535"/>
    </source>
</evidence>
<dbReference type="KEGG" id="otr:OTERR_25550"/>